<dbReference type="InterPro" id="IPR006094">
    <property type="entry name" value="Oxid_FAD_bind_N"/>
</dbReference>
<dbReference type="Gene3D" id="3.30.465.10">
    <property type="match status" value="1"/>
</dbReference>
<evidence type="ECO:0000256" key="3">
    <source>
        <dbReference type="ARBA" id="ARBA00022827"/>
    </source>
</evidence>
<organism evidence="6 7">
    <name type="scientific">Phialemonium atrogriseum</name>
    <dbReference type="NCBI Taxonomy" id="1093897"/>
    <lineage>
        <taxon>Eukaryota</taxon>
        <taxon>Fungi</taxon>
        <taxon>Dikarya</taxon>
        <taxon>Ascomycota</taxon>
        <taxon>Pezizomycotina</taxon>
        <taxon>Sordariomycetes</taxon>
        <taxon>Sordariomycetidae</taxon>
        <taxon>Cephalothecales</taxon>
        <taxon>Cephalothecaceae</taxon>
        <taxon>Phialemonium</taxon>
    </lineage>
</organism>
<dbReference type="InterPro" id="IPR036318">
    <property type="entry name" value="FAD-bd_PCMH-like_sf"/>
</dbReference>
<dbReference type="SUPFAM" id="SSF56176">
    <property type="entry name" value="FAD-binding/transporter-associated domain-like"/>
    <property type="match status" value="1"/>
</dbReference>
<sequence>MGNSGSSLQTCLNAVCNGRSGCVGYPSDPLYQISWVKPYNLDIPVTPVAVIRPNTAKDVAGIVKCAAANDVKVQAKSGGHSYGYLTMDVITGVGGTNGEIAIDMVNFQGFSMNETTWQATIGSGTRLGDVTKRLHGAGGRAIAHGVCPGVGIGGHATIGGLGPMSRMWGSCLDHVVGVEVVTADGSIRRASSTENSDLFWALKGAGAGFGIITEFVVRTHPEPGSVVQFTYTITVGSQADIVPSFKAWQDLVVDPDLDRRFGTEFIMEPLGCIITGTFYGTQAEFNATGIPAKLPKGGKLGLTINNWVASLVQDAENEALYLTDTPTAFYSKSLAFRPEDAIPEAQIRDLFKWIDGATKGTLLWFVIFDATGGAVNDVAANATAYPHRDKFMFYQSYAVGFPPLPRATRDFLAGVHSRILAALPVGADAAPHTTYAGYVDPALTDGPQEYWGSNLPQLELVKRTWDAADLFSNPQSVRPASAA</sequence>
<dbReference type="GO" id="GO:0071949">
    <property type="term" value="F:FAD binding"/>
    <property type="evidence" value="ECO:0007669"/>
    <property type="project" value="InterPro"/>
</dbReference>
<dbReference type="InterPro" id="IPR050416">
    <property type="entry name" value="FAD-linked_Oxidoreductase"/>
</dbReference>
<reference evidence="6" key="1">
    <citation type="submission" date="2023-06" db="EMBL/GenBank/DDBJ databases">
        <title>Genome-scale phylogeny and comparative genomics of the fungal order Sordariales.</title>
        <authorList>
            <consortium name="Lawrence Berkeley National Laboratory"/>
            <person name="Hensen N."/>
            <person name="Bonometti L."/>
            <person name="Westerberg I."/>
            <person name="Brannstrom I.O."/>
            <person name="Guillou S."/>
            <person name="Cros-Aarteil S."/>
            <person name="Calhoun S."/>
            <person name="Haridas S."/>
            <person name="Kuo A."/>
            <person name="Mondo S."/>
            <person name="Pangilinan J."/>
            <person name="Riley R."/>
            <person name="Labutti K."/>
            <person name="Andreopoulos B."/>
            <person name="Lipzen A."/>
            <person name="Chen C."/>
            <person name="Yanf M."/>
            <person name="Daum C."/>
            <person name="Ng V."/>
            <person name="Clum A."/>
            <person name="Steindorff A."/>
            <person name="Ohm R."/>
            <person name="Martin F."/>
            <person name="Silar P."/>
            <person name="Natvig D."/>
            <person name="Lalanne C."/>
            <person name="Gautier V."/>
            <person name="Ament-Velasquez S.L."/>
            <person name="Kruys A."/>
            <person name="Hutchinson M.I."/>
            <person name="Powell A.J."/>
            <person name="Barry K."/>
            <person name="Miller A.N."/>
            <person name="Grigoriev I.V."/>
            <person name="Debuchy R."/>
            <person name="Gladieux P."/>
            <person name="Thoren M.H."/>
            <person name="Johannesson H."/>
        </authorList>
    </citation>
    <scope>NUCLEOTIDE SEQUENCE</scope>
    <source>
        <strain evidence="6">8032-3</strain>
    </source>
</reference>
<dbReference type="AlphaFoldDB" id="A0AAJ0FJV2"/>
<dbReference type="InterPro" id="IPR016169">
    <property type="entry name" value="FAD-bd_PCMH_sub2"/>
</dbReference>
<dbReference type="RefSeq" id="XP_060279683.1">
    <property type="nucleotide sequence ID" value="XM_060431966.1"/>
</dbReference>
<dbReference type="InterPro" id="IPR012951">
    <property type="entry name" value="BBE"/>
</dbReference>
<evidence type="ECO:0000259" key="5">
    <source>
        <dbReference type="PROSITE" id="PS51387"/>
    </source>
</evidence>
<dbReference type="Pfam" id="PF01565">
    <property type="entry name" value="FAD_binding_4"/>
    <property type="match status" value="1"/>
</dbReference>
<gene>
    <name evidence="6" type="ORF">QBC33DRAFT_598326</name>
</gene>
<comment type="similarity">
    <text evidence="1">Belongs to the oxygen-dependent FAD-linked oxidoreductase family.</text>
</comment>
<accession>A0AAJ0FJV2</accession>
<dbReference type="InterPro" id="IPR006093">
    <property type="entry name" value="Oxy_OxRdtase_FAD_BS"/>
</dbReference>
<dbReference type="InterPro" id="IPR016166">
    <property type="entry name" value="FAD-bd_PCMH"/>
</dbReference>
<feature type="domain" description="FAD-binding PCMH-type" evidence="5">
    <location>
        <begin position="43"/>
        <end position="222"/>
    </location>
</feature>
<keyword evidence="7" id="KW-1185">Reference proteome</keyword>
<dbReference type="Gene3D" id="3.40.462.20">
    <property type="match status" value="1"/>
</dbReference>
<dbReference type="GO" id="GO:0016491">
    <property type="term" value="F:oxidoreductase activity"/>
    <property type="evidence" value="ECO:0007669"/>
    <property type="project" value="UniProtKB-KW"/>
</dbReference>
<evidence type="ECO:0000313" key="7">
    <source>
        <dbReference type="Proteomes" id="UP001244011"/>
    </source>
</evidence>
<evidence type="ECO:0000256" key="4">
    <source>
        <dbReference type="ARBA" id="ARBA00023002"/>
    </source>
</evidence>
<dbReference type="PROSITE" id="PS00862">
    <property type="entry name" value="OX2_COVAL_FAD"/>
    <property type="match status" value="1"/>
</dbReference>
<dbReference type="Pfam" id="PF08031">
    <property type="entry name" value="BBE"/>
    <property type="match status" value="1"/>
</dbReference>
<proteinExistence type="inferred from homology"/>
<protein>
    <submittedName>
        <fullName evidence="6">FAD-binding domain-containing protein</fullName>
    </submittedName>
</protein>
<dbReference type="EMBL" id="MU839027">
    <property type="protein sequence ID" value="KAK1763470.1"/>
    <property type="molecule type" value="Genomic_DNA"/>
</dbReference>
<keyword evidence="3" id="KW-0274">FAD</keyword>
<dbReference type="PANTHER" id="PTHR42973">
    <property type="entry name" value="BINDING OXIDOREDUCTASE, PUTATIVE (AFU_ORTHOLOGUE AFUA_1G17690)-RELATED"/>
    <property type="match status" value="1"/>
</dbReference>
<evidence type="ECO:0000313" key="6">
    <source>
        <dbReference type="EMBL" id="KAK1763470.1"/>
    </source>
</evidence>
<dbReference type="PANTHER" id="PTHR42973:SF17">
    <property type="entry name" value="OXIDASE, PUTATIVE (AFU_ORTHOLOGUE AFUA_6G14340)-RELATED"/>
    <property type="match status" value="1"/>
</dbReference>
<evidence type="ECO:0000256" key="2">
    <source>
        <dbReference type="ARBA" id="ARBA00022630"/>
    </source>
</evidence>
<dbReference type="PROSITE" id="PS51387">
    <property type="entry name" value="FAD_PCMH"/>
    <property type="match status" value="1"/>
</dbReference>
<evidence type="ECO:0000256" key="1">
    <source>
        <dbReference type="ARBA" id="ARBA00005466"/>
    </source>
</evidence>
<dbReference type="GeneID" id="85315153"/>
<name>A0AAJ0FJV2_9PEZI</name>
<comment type="caution">
    <text evidence="6">The sequence shown here is derived from an EMBL/GenBank/DDBJ whole genome shotgun (WGS) entry which is preliminary data.</text>
</comment>
<keyword evidence="2" id="KW-0285">Flavoprotein</keyword>
<dbReference type="Proteomes" id="UP001244011">
    <property type="component" value="Unassembled WGS sequence"/>
</dbReference>
<keyword evidence="4" id="KW-0560">Oxidoreductase</keyword>